<dbReference type="SUPFAM" id="SSF56349">
    <property type="entry name" value="DNA breaking-rejoining enzymes"/>
    <property type="match status" value="1"/>
</dbReference>
<dbReference type="InterPro" id="IPR013762">
    <property type="entry name" value="Integrase-like_cat_sf"/>
</dbReference>
<feature type="region of interest" description="Disordered" evidence="2">
    <location>
        <begin position="574"/>
        <end position="599"/>
    </location>
</feature>
<sequence>VLNAIKKREDQPVRKHSRAMSYDDMVAIHDTIKSTCPPPDLVDKPSLAKRGEYLYYSAFSALGFVIWTRNNEARKLQLKHLDFNQPAKRCSNGRLCERIIVNLRFRKNWQRKLDSEELGVEGHVYNVYRQPNKPAIDLFHHLTEWKEYYAKHLLRRPLEDEDYLFPAINFHNLTVNPDTPVTRQAVDKLIKEMAAAAGLPKPDAYTTHCFRRGGAQYRFMFAPIGERWTMARIRWWGGWAENETGDTLIRYLLDELHAYEEDHSDALCPIDESANRSHMGEDRLLRPFTAADGQALTKQCSEHISKEFSLLKESISECMVEYLKVGVNTTQQYYMLDGATHRLATAHMVSKDFLHSLNAFKLLTYSTSDASCMSAAAIAPHVPYTPYHPPTQSAPTPHYQLGGIAFTSDQHSIAPQQHSVSQTLWPPASTNQQPAYYHNPGFRPPRSTPPVRFQPIIRPPSTSSAPPNPLPMPSGPRCCVPKIPRSAGPNAVKIILKDWETPQPGRCPVPMKDWDKSWYEENNQASAYHIRRVIATEYIDRFKRNEEEFRKAYPDHTRGMTPLFKAIVEARQSRDEAKTRAKKHKFTTGAGCGNADPNL</sequence>
<feature type="non-terminal residue" evidence="3">
    <location>
        <position position="599"/>
    </location>
</feature>
<keyword evidence="4" id="KW-1185">Reference proteome</keyword>
<organism evidence="3 4">
    <name type="scientific">Ephemerocybe angulata</name>
    <dbReference type="NCBI Taxonomy" id="980116"/>
    <lineage>
        <taxon>Eukaryota</taxon>
        <taxon>Fungi</taxon>
        <taxon>Dikarya</taxon>
        <taxon>Basidiomycota</taxon>
        <taxon>Agaricomycotina</taxon>
        <taxon>Agaricomycetes</taxon>
        <taxon>Agaricomycetidae</taxon>
        <taxon>Agaricales</taxon>
        <taxon>Agaricineae</taxon>
        <taxon>Psathyrellaceae</taxon>
        <taxon>Ephemerocybe</taxon>
    </lineage>
</organism>
<keyword evidence="1" id="KW-0233">DNA recombination</keyword>
<name>A0A8H6HCS2_9AGAR</name>
<accession>A0A8H6HCS2</accession>
<dbReference type="Gene3D" id="1.10.443.10">
    <property type="entry name" value="Intergrase catalytic core"/>
    <property type="match status" value="1"/>
</dbReference>
<dbReference type="OrthoDB" id="2976553at2759"/>
<gene>
    <name evidence="3" type="ORF">DFP72DRAFT_825341</name>
</gene>
<dbReference type="InterPro" id="IPR011010">
    <property type="entry name" value="DNA_brk_join_enz"/>
</dbReference>
<feature type="compositionally biased region" description="Polar residues" evidence="2">
    <location>
        <begin position="412"/>
        <end position="434"/>
    </location>
</feature>
<evidence type="ECO:0000313" key="3">
    <source>
        <dbReference type="EMBL" id="KAF6744654.1"/>
    </source>
</evidence>
<evidence type="ECO:0000256" key="1">
    <source>
        <dbReference type="ARBA" id="ARBA00023172"/>
    </source>
</evidence>
<dbReference type="Proteomes" id="UP000521943">
    <property type="component" value="Unassembled WGS sequence"/>
</dbReference>
<dbReference type="GO" id="GO:0015074">
    <property type="term" value="P:DNA integration"/>
    <property type="evidence" value="ECO:0007669"/>
    <property type="project" value="InterPro"/>
</dbReference>
<feature type="region of interest" description="Disordered" evidence="2">
    <location>
        <begin position="412"/>
        <end position="473"/>
    </location>
</feature>
<comment type="caution">
    <text evidence="3">The sequence shown here is derived from an EMBL/GenBank/DDBJ whole genome shotgun (WGS) entry which is preliminary data.</text>
</comment>
<protein>
    <recommendedName>
        <fullName evidence="5">Tyr recombinase domain-containing protein</fullName>
    </recommendedName>
</protein>
<reference evidence="3 4" key="1">
    <citation type="submission" date="2020-07" db="EMBL/GenBank/DDBJ databases">
        <title>Comparative genomics of pyrophilous fungi reveals a link between fire events and developmental genes.</title>
        <authorList>
            <consortium name="DOE Joint Genome Institute"/>
            <person name="Steindorff A.S."/>
            <person name="Carver A."/>
            <person name="Calhoun S."/>
            <person name="Stillman K."/>
            <person name="Liu H."/>
            <person name="Lipzen A."/>
            <person name="Pangilinan J."/>
            <person name="Labutti K."/>
            <person name="Bruns T.D."/>
            <person name="Grigoriev I.V."/>
        </authorList>
    </citation>
    <scope>NUCLEOTIDE SEQUENCE [LARGE SCALE GENOMIC DNA]</scope>
    <source>
        <strain evidence="3 4">CBS 144469</strain>
    </source>
</reference>
<dbReference type="AlphaFoldDB" id="A0A8H6HCS2"/>
<dbReference type="EMBL" id="JACGCI010000116">
    <property type="protein sequence ID" value="KAF6744654.1"/>
    <property type="molecule type" value="Genomic_DNA"/>
</dbReference>
<evidence type="ECO:0000256" key="2">
    <source>
        <dbReference type="SAM" id="MobiDB-lite"/>
    </source>
</evidence>
<evidence type="ECO:0000313" key="4">
    <source>
        <dbReference type="Proteomes" id="UP000521943"/>
    </source>
</evidence>
<dbReference type="GO" id="GO:0003677">
    <property type="term" value="F:DNA binding"/>
    <property type="evidence" value="ECO:0007669"/>
    <property type="project" value="InterPro"/>
</dbReference>
<dbReference type="GO" id="GO:0006310">
    <property type="term" value="P:DNA recombination"/>
    <property type="evidence" value="ECO:0007669"/>
    <property type="project" value="UniProtKB-KW"/>
</dbReference>
<evidence type="ECO:0008006" key="5">
    <source>
        <dbReference type="Google" id="ProtNLM"/>
    </source>
</evidence>
<proteinExistence type="predicted"/>